<comment type="caution">
    <text evidence="1">The sequence shown here is derived from an EMBL/GenBank/DDBJ whole genome shotgun (WGS) entry which is preliminary data.</text>
</comment>
<proteinExistence type="predicted"/>
<dbReference type="Proteomes" id="UP000605568">
    <property type="component" value="Unassembled WGS sequence"/>
</dbReference>
<dbReference type="InterPro" id="IPR045731">
    <property type="entry name" value="DUF6085"/>
</dbReference>
<dbReference type="RefSeq" id="WP_191304370.1">
    <property type="nucleotide sequence ID" value="NZ_BNAR01000018.1"/>
</dbReference>
<sequence length="123" mass="13543">MTEQNKAPEVRLSPDRTRVALRFEGREYWTAQGNGSFEALMSDEDVADWTPLVPDDGQREHVIDVREDGWTIKHPMSCRSDLFACEVNRAAGQQIKAMPAPAGKYECGLDGAGVFSIGKAVTS</sequence>
<accession>A0ABQ3MU79</accession>
<keyword evidence="2" id="KW-1185">Reference proteome</keyword>
<organism evidence="1 2">
    <name type="scientific">Lentzea cavernae</name>
    <dbReference type="NCBI Taxonomy" id="2020703"/>
    <lineage>
        <taxon>Bacteria</taxon>
        <taxon>Bacillati</taxon>
        <taxon>Actinomycetota</taxon>
        <taxon>Actinomycetes</taxon>
        <taxon>Pseudonocardiales</taxon>
        <taxon>Pseudonocardiaceae</taxon>
        <taxon>Lentzea</taxon>
    </lineage>
</organism>
<evidence type="ECO:0000313" key="1">
    <source>
        <dbReference type="EMBL" id="GHH57571.1"/>
    </source>
</evidence>
<protein>
    <submittedName>
        <fullName evidence="1">Uncharacterized protein</fullName>
    </submittedName>
</protein>
<name>A0ABQ3MU79_9PSEU</name>
<dbReference type="Pfam" id="PF19563">
    <property type="entry name" value="DUF6085"/>
    <property type="match status" value="1"/>
</dbReference>
<evidence type="ECO:0000313" key="2">
    <source>
        <dbReference type="Proteomes" id="UP000605568"/>
    </source>
</evidence>
<reference evidence="2" key="1">
    <citation type="journal article" date="2019" name="Int. J. Syst. Evol. Microbiol.">
        <title>The Global Catalogue of Microorganisms (GCM) 10K type strain sequencing project: providing services to taxonomists for standard genome sequencing and annotation.</title>
        <authorList>
            <consortium name="The Broad Institute Genomics Platform"/>
            <consortium name="The Broad Institute Genome Sequencing Center for Infectious Disease"/>
            <person name="Wu L."/>
            <person name="Ma J."/>
        </authorList>
    </citation>
    <scope>NUCLEOTIDE SEQUENCE [LARGE SCALE GENOMIC DNA]</scope>
    <source>
        <strain evidence="2">CGMCC 4.7367</strain>
    </source>
</reference>
<dbReference type="EMBL" id="BNAR01000018">
    <property type="protein sequence ID" value="GHH57571.1"/>
    <property type="molecule type" value="Genomic_DNA"/>
</dbReference>
<gene>
    <name evidence="1" type="ORF">GCM10017774_77310</name>
</gene>